<feature type="domain" description="N-acetyltransferase" evidence="4">
    <location>
        <begin position="78"/>
        <end position="227"/>
    </location>
</feature>
<protein>
    <submittedName>
        <fullName evidence="5">GNAT family N-acetyltransferase</fullName>
    </submittedName>
</protein>
<evidence type="ECO:0000313" key="6">
    <source>
        <dbReference type="Proteomes" id="UP000292935"/>
    </source>
</evidence>
<dbReference type="OrthoDB" id="3381976at2"/>
<dbReference type="EMBL" id="SDPO01000003">
    <property type="protein sequence ID" value="RXZ47267.1"/>
    <property type="molecule type" value="Genomic_DNA"/>
</dbReference>
<reference evidence="5 6" key="1">
    <citation type="submission" date="2019-01" db="EMBL/GenBank/DDBJ databases">
        <authorList>
            <person name="Li J."/>
        </authorList>
    </citation>
    <scope>NUCLEOTIDE SEQUENCE [LARGE SCALE GENOMIC DNA]</scope>
    <source>
        <strain evidence="5 6">CCUG 35506</strain>
    </source>
</reference>
<evidence type="ECO:0000256" key="3">
    <source>
        <dbReference type="SAM" id="MobiDB-lite"/>
    </source>
</evidence>
<dbReference type="Proteomes" id="UP000292935">
    <property type="component" value="Unassembled WGS sequence"/>
</dbReference>
<dbReference type="PROSITE" id="PS51186">
    <property type="entry name" value="GNAT"/>
    <property type="match status" value="1"/>
</dbReference>
<dbReference type="GO" id="GO:0016747">
    <property type="term" value="F:acyltransferase activity, transferring groups other than amino-acyl groups"/>
    <property type="evidence" value="ECO:0007669"/>
    <property type="project" value="InterPro"/>
</dbReference>
<dbReference type="InterPro" id="IPR016181">
    <property type="entry name" value="Acyl_CoA_acyltransferase"/>
</dbReference>
<organism evidence="5 6">
    <name type="scientific">Agromyces fucosus</name>
    <dbReference type="NCBI Taxonomy" id="41985"/>
    <lineage>
        <taxon>Bacteria</taxon>
        <taxon>Bacillati</taxon>
        <taxon>Actinomycetota</taxon>
        <taxon>Actinomycetes</taxon>
        <taxon>Micrococcales</taxon>
        <taxon>Microbacteriaceae</taxon>
        <taxon>Agromyces</taxon>
    </lineage>
</organism>
<dbReference type="InterPro" id="IPR000182">
    <property type="entry name" value="GNAT_dom"/>
</dbReference>
<evidence type="ECO:0000256" key="2">
    <source>
        <dbReference type="ARBA" id="ARBA00023315"/>
    </source>
</evidence>
<evidence type="ECO:0000256" key="1">
    <source>
        <dbReference type="ARBA" id="ARBA00022679"/>
    </source>
</evidence>
<name>A0A4Q2JM31_9MICO</name>
<proteinExistence type="predicted"/>
<sequence length="227" mass="25371">MGRLLRPTRRDEVAGVLGGTAFDPLREAGTVEWSERGGHERSLPHGTETGPRTVPARNAPAFQYRRLPWQHGRMTDDVRLRPKTHAETAAWLPVAMAAYELARQRAGDTAEQAAVARRASQDQYFPDGRLIDGHLLFTVEADGDDAGWLWIGPQSDPASWYIWDVAIHESHRRRGLGARAMQLAEEVAREHGAANLRLNVFGYNTPAIRLYEGLGYETAAIHMQKML</sequence>
<dbReference type="PANTHER" id="PTHR43420">
    <property type="entry name" value="ACETYLTRANSFERASE"/>
    <property type="match status" value="1"/>
</dbReference>
<comment type="caution">
    <text evidence="5">The sequence shown here is derived from an EMBL/GenBank/DDBJ whole genome shotgun (WGS) entry which is preliminary data.</text>
</comment>
<dbReference type="CDD" id="cd04301">
    <property type="entry name" value="NAT_SF"/>
    <property type="match status" value="1"/>
</dbReference>
<dbReference type="InterPro" id="IPR050680">
    <property type="entry name" value="YpeA/RimI_acetyltransf"/>
</dbReference>
<dbReference type="AlphaFoldDB" id="A0A4Q2JM31"/>
<keyword evidence="2" id="KW-0012">Acyltransferase</keyword>
<dbReference type="SUPFAM" id="SSF55729">
    <property type="entry name" value="Acyl-CoA N-acyltransferases (Nat)"/>
    <property type="match status" value="1"/>
</dbReference>
<evidence type="ECO:0000313" key="5">
    <source>
        <dbReference type="EMBL" id="RXZ47267.1"/>
    </source>
</evidence>
<gene>
    <name evidence="5" type="ORF">ESP57_11835</name>
</gene>
<accession>A0A4Q2JM31</accession>
<feature type="compositionally biased region" description="Basic and acidic residues" evidence="3">
    <location>
        <begin position="33"/>
        <end position="43"/>
    </location>
</feature>
<feature type="region of interest" description="Disordered" evidence="3">
    <location>
        <begin position="33"/>
        <end position="55"/>
    </location>
</feature>
<keyword evidence="1 5" id="KW-0808">Transferase</keyword>
<dbReference type="Gene3D" id="3.40.630.30">
    <property type="match status" value="1"/>
</dbReference>
<evidence type="ECO:0000259" key="4">
    <source>
        <dbReference type="PROSITE" id="PS51186"/>
    </source>
</evidence>
<dbReference type="Pfam" id="PF00583">
    <property type="entry name" value="Acetyltransf_1"/>
    <property type="match status" value="1"/>
</dbReference>
<keyword evidence="6" id="KW-1185">Reference proteome</keyword>